<dbReference type="Pfam" id="PF13489">
    <property type="entry name" value="Methyltransf_23"/>
    <property type="match status" value="1"/>
</dbReference>
<keyword evidence="2" id="KW-1185">Reference proteome</keyword>
<dbReference type="Gene3D" id="3.40.50.150">
    <property type="entry name" value="Vaccinia Virus protein VP39"/>
    <property type="match status" value="1"/>
</dbReference>
<dbReference type="PANTHER" id="PTHR43861">
    <property type="entry name" value="TRANS-ACONITATE 2-METHYLTRANSFERASE-RELATED"/>
    <property type="match status" value="1"/>
</dbReference>
<dbReference type="AlphaFoldDB" id="A0A2T8FGM5"/>
<evidence type="ECO:0000313" key="1">
    <source>
        <dbReference type="EMBL" id="PVG84866.1"/>
    </source>
</evidence>
<protein>
    <submittedName>
        <fullName evidence="1">SAM-dependent methyltransferase</fullName>
    </submittedName>
</protein>
<dbReference type="SUPFAM" id="SSF53335">
    <property type="entry name" value="S-adenosyl-L-methionine-dependent methyltransferases"/>
    <property type="match status" value="1"/>
</dbReference>
<dbReference type="GO" id="GO:0032259">
    <property type="term" value="P:methylation"/>
    <property type="evidence" value="ECO:0007669"/>
    <property type="project" value="UniProtKB-KW"/>
</dbReference>
<name>A0A2T8FGM5_9ACTN</name>
<dbReference type="GO" id="GO:0008168">
    <property type="term" value="F:methyltransferase activity"/>
    <property type="evidence" value="ECO:0007669"/>
    <property type="project" value="UniProtKB-KW"/>
</dbReference>
<organism evidence="1 2">
    <name type="scientific">Nocardioides gansuensis</name>
    <dbReference type="NCBI Taxonomy" id="2138300"/>
    <lineage>
        <taxon>Bacteria</taxon>
        <taxon>Bacillati</taxon>
        <taxon>Actinomycetota</taxon>
        <taxon>Actinomycetes</taxon>
        <taxon>Propionibacteriales</taxon>
        <taxon>Nocardioidaceae</taxon>
        <taxon>Nocardioides</taxon>
    </lineage>
</organism>
<sequence>MIEERLTGLVEERLAARGRCRVLEVGAGHGTFTRTLVRAGAEVTVTEASRASADLLCEEFVGSGSVEVLHDATGEQVLERAEQWDLAVMIAVLHHIPDYLSFLDRLCDRVAPGGLLFTAMDPLYYPRMSGWAHRADKAGYLTWRLFQGNYRRGLATRWRRLRGIYDETQESDLVEYHTVRQGVDEEAIADLLGSRFDAVEVFSHWSHQAPLFQWLGDRTSMRTTFGICARGRR</sequence>
<dbReference type="InterPro" id="IPR029063">
    <property type="entry name" value="SAM-dependent_MTases_sf"/>
</dbReference>
<gene>
    <name evidence="1" type="ORF">DDE18_02360</name>
</gene>
<accession>A0A2T8FGM5</accession>
<evidence type="ECO:0000313" key="2">
    <source>
        <dbReference type="Proteomes" id="UP000246018"/>
    </source>
</evidence>
<dbReference type="CDD" id="cd02440">
    <property type="entry name" value="AdoMet_MTases"/>
    <property type="match status" value="1"/>
</dbReference>
<keyword evidence="1" id="KW-0808">Transferase</keyword>
<dbReference type="EMBL" id="QDGZ01000001">
    <property type="protein sequence ID" value="PVG84866.1"/>
    <property type="molecule type" value="Genomic_DNA"/>
</dbReference>
<reference evidence="1 2" key="1">
    <citation type="submission" date="2018-04" db="EMBL/GenBank/DDBJ databases">
        <title>Genome of Nocardioides gansuensis WSJ-1.</title>
        <authorList>
            <person name="Wu S."/>
            <person name="Wang G."/>
        </authorList>
    </citation>
    <scope>NUCLEOTIDE SEQUENCE [LARGE SCALE GENOMIC DNA]</scope>
    <source>
        <strain evidence="1 2">WSJ-1</strain>
    </source>
</reference>
<comment type="caution">
    <text evidence="1">The sequence shown here is derived from an EMBL/GenBank/DDBJ whole genome shotgun (WGS) entry which is preliminary data.</text>
</comment>
<dbReference type="Proteomes" id="UP000246018">
    <property type="component" value="Unassembled WGS sequence"/>
</dbReference>
<keyword evidence="1" id="KW-0489">Methyltransferase</keyword>
<proteinExistence type="predicted"/>
<dbReference type="OrthoDB" id="4617282at2"/>